<dbReference type="AlphaFoldDB" id="A0A1H2VEZ0"/>
<dbReference type="RefSeq" id="WP_090225528.1">
    <property type="nucleotide sequence ID" value="NZ_FNNU01000002.1"/>
</dbReference>
<dbReference type="Proteomes" id="UP000243778">
    <property type="component" value="Unassembled WGS sequence"/>
</dbReference>
<organism evidence="1 2">
    <name type="scientific">Pseudomonas kuykendallii</name>
    <dbReference type="NCBI Taxonomy" id="1007099"/>
    <lineage>
        <taxon>Bacteria</taxon>
        <taxon>Pseudomonadati</taxon>
        <taxon>Pseudomonadota</taxon>
        <taxon>Gammaproteobacteria</taxon>
        <taxon>Pseudomonadales</taxon>
        <taxon>Pseudomonadaceae</taxon>
        <taxon>Pseudomonas</taxon>
    </lineage>
</organism>
<gene>
    <name evidence="1" type="ORF">SAMN05216287_1221</name>
</gene>
<dbReference type="EMBL" id="FNNU01000002">
    <property type="protein sequence ID" value="SDW66888.1"/>
    <property type="molecule type" value="Genomic_DNA"/>
</dbReference>
<proteinExistence type="predicted"/>
<evidence type="ECO:0008006" key="3">
    <source>
        <dbReference type="Google" id="ProtNLM"/>
    </source>
</evidence>
<sequence length="74" mass="8366">MTTYHITPTPMGWQMATEGSDDAVLRTLTKEEMLAELPTYLDGKTASVKIFTRDDTLEEAREYPEYAHSNPVLS</sequence>
<dbReference type="STRING" id="1007099.SAMN05216287_1221"/>
<evidence type="ECO:0000313" key="2">
    <source>
        <dbReference type="Proteomes" id="UP000243778"/>
    </source>
</evidence>
<name>A0A1H2VEZ0_9PSED</name>
<dbReference type="OrthoDB" id="6924698at2"/>
<accession>A0A1H2VEZ0</accession>
<reference evidence="2" key="1">
    <citation type="submission" date="2016-10" db="EMBL/GenBank/DDBJ databases">
        <authorList>
            <person name="Varghese N."/>
            <person name="Submissions S."/>
        </authorList>
    </citation>
    <scope>NUCLEOTIDE SEQUENCE [LARGE SCALE GENOMIC DNA]</scope>
    <source>
        <strain evidence="2">NRRL B-59562</strain>
    </source>
</reference>
<evidence type="ECO:0000313" key="1">
    <source>
        <dbReference type="EMBL" id="SDW66888.1"/>
    </source>
</evidence>
<keyword evidence="2" id="KW-1185">Reference proteome</keyword>
<protein>
    <recommendedName>
        <fullName evidence="3">DUF2188 domain-containing protein</fullName>
    </recommendedName>
</protein>